<protein>
    <submittedName>
        <fullName evidence="2">Uncharacterized protein</fullName>
    </submittedName>
</protein>
<feature type="compositionally biased region" description="Basic and acidic residues" evidence="1">
    <location>
        <begin position="266"/>
        <end position="288"/>
    </location>
</feature>
<accession>A0ABP0R3T4</accession>
<name>A0ABP0R3T4_9DINO</name>
<reference evidence="2 3" key="1">
    <citation type="submission" date="2024-02" db="EMBL/GenBank/DDBJ databases">
        <authorList>
            <person name="Chen Y."/>
            <person name="Shah S."/>
            <person name="Dougan E. K."/>
            <person name="Thang M."/>
            <person name="Chan C."/>
        </authorList>
    </citation>
    <scope>NUCLEOTIDE SEQUENCE [LARGE SCALE GENOMIC DNA]</scope>
</reference>
<feature type="region of interest" description="Disordered" evidence="1">
    <location>
        <begin position="619"/>
        <end position="642"/>
    </location>
</feature>
<evidence type="ECO:0000313" key="3">
    <source>
        <dbReference type="Proteomes" id="UP001642464"/>
    </source>
</evidence>
<proteinExistence type="predicted"/>
<sequence length="706" mass="79126">MPNGVTTEERLPVRLRNGGQGKDIFALTKLRMSSEHLSQTPLLIYPEGYIASTRHCWARVANPDAALPFVRPSMESDRRGELDKLRRQFEVDFPHLARAGAYYKFLTDPNRDKQAPMRFEFIDVGPTADDRVGDVVLGNPGIQPKPYKLRVVKTLVVERFDAAGTLRPTLSLVPQTSLQELWLPLHLFDISPDAKNGCPNSQFAKHFREFLGGYIPRECVEIKFPYAPPSREIESCSIGFVDGQTKVLLMTSILAFIHELEPCPNKRDGEKEFKEEDEEKFKDEKKEEPSDDDDSENDEKAAADDVDVRDVRYQMEILGLAEQAAGNRVMCASVLLDLPCEELNSRIANQVHDACRAGQLQLPSFPDFTPIVTALKQGPSEAVEKSYKVCKVVDSNKLAVLQLYAQRWIDEDQTREQATQIINDHNSKFNANGDFLQGEAQRLSLRTEKVKEEPEAKRIKIEDADTCTEADITKLVGSQKMNLNNSSELLTCADGATLYILSKGKNEFQPHRELFSFGSGEWRSGSEATEAMADSSGRWFKFVAATDCIVLLEKKDIPEHLTQCPSVDRPTMLRKLLLDLEDCGEVNLKVSHHAFSGTGDQKVLQPDKPLCFLLDERKGGQDEEKKKPKKEGKKGKPKKKDQQVPTFKNFGALLNVAKLKGVSKMVIGWRMRLDSADGSKTLAPIRPICCLAGSLSLEQSNVRLMG</sequence>
<feature type="compositionally biased region" description="Basic residues" evidence="1">
    <location>
        <begin position="627"/>
        <end position="639"/>
    </location>
</feature>
<feature type="region of interest" description="Disordered" evidence="1">
    <location>
        <begin position="266"/>
        <end position="305"/>
    </location>
</feature>
<keyword evidence="3" id="KW-1185">Reference proteome</keyword>
<evidence type="ECO:0000256" key="1">
    <source>
        <dbReference type="SAM" id="MobiDB-lite"/>
    </source>
</evidence>
<comment type="caution">
    <text evidence="2">The sequence shown here is derived from an EMBL/GenBank/DDBJ whole genome shotgun (WGS) entry which is preliminary data.</text>
</comment>
<dbReference type="Proteomes" id="UP001642464">
    <property type="component" value="Unassembled WGS sequence"/>
</dbReference>
<evidence type="ECO:0000313" key="2">
    <source>
        <dbReference type="EMBL" id="CAK9095221.1"/>
    </source>
</evidence>
<gene>
    <name evidence="2" type="ORF">SCF082_LOCUS44734</name>
</gene>
<dbReference type="EMBL" id="CAXAMM010040751">
    <property type="protein sequence ID" value="CAK9095221.1"/>
    <property type="molecule type" value="Genomic_DNA"/>
</dbReference>
<organism evidence="2 3">
    <name type="scientific">Durusdinium trenchii</name>
    <dbReference type="NCBI Taxonomy" id="1381693"/>
    <lineage>
        <taxon>Eukaryota</taxon>
        <taxon>Sar</taxon>
        <taxon>Alveolata</taxon>
        <taxon>Dinophyceae</taxon>
        <taxon>Suessiales</taxon>
        <taxon>Symbiodiniaceae</taxon>
        <taxon>Durusdinium</taxon>
    </lineage>
</organism>